<dbReference type="GeneID" id="28735495"/>
<protein>
    <recommendedName>
        <fullName evidence="6">Xylanolytic transcriptional activator regulatory domain-containing protein</fullName>
    </recommendedName>
</protein>
<keyword evidence="3" id="KW-0238">DNA-binding</keyword>
<evidence type="ECO:0000256" key="2">
    <source>
        <dbReference type="ARBA" id="ARBA00022723"/>
    </source>
</evidence>
<evidence type="ECO:0000256" key="1">
    <source>
        <dbReference type="ARBA" id="ARBA00004123"/>
    </source>
</evidence>
<evidence type="ECO:0000256" key="4">
    <source>
        <dbReference type="ARBA" id="ARBA00023242"/>
    </source>
</evidence>
<dbReference type="Proteomes" id="UP000038010">
    <property type="component" value="Unassembled WGS sequence"/>
</dbReference>
<organism evidence="7 8">
    <name type="scientific">Cyphellophora attinorum</name>
    <dbReference type="NCBI Taxonomy" id="1664694"/>
    <lineage>
        <taxon>Eukaryota</taxon>
        <taxon>Fungi</taxon>
        <taxon>Dikarya</taxon>
        <taxon>Ascomycota</taxon>
        <taxon>Pezizomycotina</taxon>
        <taxon>Eurotiomycetes</taxon>
        <taxon>Chaetothyriomycetidae</taxon>
        <taxon>Chaetothyriales</taxon>
        <taxon>Cyphellophoraceae</taxon>
        <taxon>Cyphellophora</taxon>
    </lineage>
</organism>
<comment type="caution">
    <text evidence="7">The sequence shown here is derived from an EMBL/GenBank/DDBJ whole genome shotgun (WGS) entry which is preliminary data.</text>
</comment>
<name>A0A0N0NLT8_9EURO</name>
<dbReference type="InterPro" id="IPR007219">
    <property type="entry name" value="XnlR_reg_dom"/>
</dbReference>
<accession>A0A0N0NLT8</accession>
<dbReference type="GO" id="GO:0003700">
    <property type="term" value="F:DNA-binding transcription factor activity"/>
    <property type="evidence" value="ECO:0007669"/>
    <property type="project" value="InterPro"/>
</dbReference>
<feature type="domain" description="Xylanolytic transcriptional activator regulatory" evidence="6">
    <location>
        <begin position="45"/>
        <end position="221"/>
    </location>
</feature>
<dbReference type="PANTHER" id="PTHR46910:SF3">
    <property type="entry name" value="HALOTOLERANCE PROTEIN 9-RELATED"/>
    <property type="match status" value="1"/>
</dbReference>
<proteinExistence type="predicted"/>
<dbReference type="OrthoDB" id="4160707at2759"/>
<dbReference type="RefSeq" id="XP_017999644.1">
    <property type="nucleotide sequence ID" value="XM_018143615.1"/>
</dbReference>
<reference evidence="7 8" key="1">
    <citation type="submission" date="2015-06" db="EMBL/GenBank/DDBJ databases">
        <title>Draft genome of the ant-associated black yeast Phialophora attae CBS 131958.</title>
        <authorList>
            <person name="Moreno L.F."/>
            <person name="Stielow B.J."/>
            <person name="de Hoog S."/>
            <person name="Vicente V.A."/>
            <person name="Weiss V.A."/>
            <person name="de Vries M."/>
            <person name="Cruz L.M."/>
            <person name="Souza E.M."/>
        </authorList>
    </citation>
    <scope>NUCLEOTIDE SEQUENCE [LARGE SCALE GENOMIC DNA]</scope>
    <source>
        <strain evidence="7 8">CBS 131958</strain>
    </source>
</reference>
<evidence type="ECO:0000256" key="5">
    <source>
        <dbReference type="SAM" id="MobiDB-lite"/>
    </source>
</evidence>
<gene>
    <name evidence="7" type="ORF">AB675_3555</name>
</gene>
<sequence length="253" mass="28586">MVSTQLHTPPPDESLPRQLPHPALPSGKYSIVCSELPQFARTLYLQVFWDSCHPSVPTFSERRFRELSQLPASTILDEYTSETCLVDAMLALGTQHCVSTGLFDRTLGLRKLASAQSKADPLLEVDWPGFEYWHRARDHIRATEDLGMIGAQALALMIFYLIRGGAVRDAYNLLGIAVRKAYMSSLHRLQDVEESGRDDLRLFWTTTFAMDVRCSLQLDMPQAIGATLVRPLLLGRDSLRFFRTDKWRATLSA</sequence>
<evidence type="ECO:0000313" key="8">
    <source>
        <dbReference type="Proteomes" id="UP000038010"/>
    </source>
</evidence>
<dbReference type="GO" id="GO:0008270">
    <property type="term" value="F:zinc ion binding"/>
    <property type="evidence" value="ECO:0007669"/>
    <property type="project" value="InterPro"/>
</dbReference>
<feature type="region of interest" description="Disordered" evidence="5">
    <location>
        <begin position="1"/>
        <end position="20"/>
    </location>
</feature>
<keyword evidence="2" id="KW-0479">Metal-binding</keyword>
<comment type="subcellular location">
    <subcellularLocation>
        <location evidence="1">Nucleus</location>
    </subcellularLocation>
</comment>
<evidence type="ECO:0000256" key="3">
    <source>
        <dbReference type="ARBA" id="ARBA00023125"/>
    </source>
</evidence>
<dbReference type="InterPro" id="IPR050987">
    <property type="entry name" value="AtrR-like"/>
</dbReference>
<dbReference type="VEuPathDB" id="FungiDB:AB675_3555"/>
<dbReference type="GO" id="GO:0006351">
    <property type="term" value="P:DNA-templated transcription"/>
    <property type="evidence" value="ECO:0007669"/>
    <property type="project" value="InterPro"/>
</dbReference>
<dbReference type="Pfam" id="PF04082">
    <property type="entry name" value="Fungal_trans"/>
    <property type="match status" value="1"/>
</dbReference>
<evidence type="ECO:0000259" key="6">
    <source>
        <dbReference type="Pfam" id="PF04082"/>
    </source>
</evidence>
<keyword evidence="8" id="KW-1185">Reference proteome</keyword>
<keyword evidence="4" id="KW-0539">Nucleus</keyword>
<dbReference type="EMBL" id="LFJN01000014">
    <property type="protein sequence ID" value="KPI39681.1"/>
    <property type="molecule type" value="Genomic_DNA"/>
</dbReference>
<dbReference type="GO" id="GO:0005634">
    <property type="term" value="C:nucleus"/>
    <property type="evidence" value="ECO:0007669"/>
    <property type="project" value="UniProtKB-SubCell"/>
</dbReference>
<evidence type="ECO:0000313" key="7">
    <source>
        <dbReference type="EMBL" id="KPI39681.1"/>
    </source>
</evidence>
<dbReference type="AlphaFoldDB" id="A0A0N0NLT8"/>
<dbReference type="CDD" id="cd12148">
    <property type="entry name" value="fungal_TF_MHR"/>
    <property type="match status" value="1"/>
</dbReference>
<dbReference type="GO" id="GO:0003677">
    <property type="term" value="F:DNA binding"/>
    <property type="evidence" value="ECO:0007669"/>
    <property type="project" value="UniProtKB-KW"/>
</dbReference>
<dbReference type="PANTHER" id="PTHR46910">
    <property type="entry name" value="TRANSCRIPTION FACTOR PDR1"/>
    <property type="match status" value="1"/>
</dbReference>